<feature type="chain" id="PRO_5020329589" description="Secreted protein" evidence="1">
    <location>
        <begin position="26"/>
        <end position="64"/>
    </location>
</feature>
<dbReference type="EMBL" id="CP035913">
    <property type="protein sequence ID" value="QBE66230.1"/>
    <property type="molecule type" value="Genomic_DNA"/>
</dbReference>
<protein>
    <recommendedName>
        <fullName evidence="4">Secreted protein</fullName>
    </recommendedName>
</protein>
<reference evidence="2 3" key="1">
    <citation type="submission" date="2019-02" db="EMBL/GenBank/DDBJ databases">
        <title>Draft Genome Sequences of Six Type Strains of the Genus Massilia.</title>
        <authorList>
            <person name="Miess H."/>
            <person name="Frediansyhah A."/>
            <person name="Gross H."/>
        </authorList>
    </citation>
    <scope>NUCLEOTIDE SEQUENCE [LARGE SCALE GENOMIC DNA]</scope>
    <source>
        <strain evidence="2 3">DSM 17473</strain>
    </source>
</reference>
<dbReference type="RefSeq" id="WP_130189338.1">
    <property type="nucleotide sequence ID" value="NZ_CP035913.1"/>
</dbReference>
<dbReference type="Proteomes" id="UP000290637">
    <property type="component" value="Chromosome"/>
</dbReference>
<evidence type="ECO:0000313" key="2">
    <source>
        <dbReference type="EMBL" id="QBE66230.1"/>
    </source>
</evidence>
<gene>
    <name evidence="2" type="ORF">EWM63_27315</name>
</gene>
<name>A0A4P6L3S8_9BURK</name>
<feature type="signal peptide" evidence="1">
    <location>
        <begin position="1"/>
        <end position="25"/>
    </location>
</feature>
<evidence type="ECO:0000313" key="3">
    <source>
        <dbReference type="Proteomes" id="UP000290637"/>
    </source>
</evidence>
<evidence type="ECO:0008006" key="4">
    <source>
        <dbReference type="Google" id="ProtNLM"/>
    </source>
</evidence>
<accession>A0A4P6L3S8</accession>
<organism evidence="2 3">
    <name type="scientific">Pseudoduganella lutea</name>
    <dbReference type="NCBI Taxonomy" id="321985"/>
    <lineage>
        <taxon>Bacteria</taxon>
        <taxon>Pseudomonadati</taxon>
        <taxon>Pseudomonadota</taxon>
        <taxon>Betaproteobacteria</taxon>
        <taxon>Burkholderiales</taxon>
        <taxon>Oxalobacteraceae</taxon>
        <taxon>Telluria group</taxon>
        <taxon>Pseudoduganella</taxon>
    </lineage>
</organism>
<sequence length="64" mass="6836">MHARALTAALALLRLMWLRVLCSPAVDGGDVIPTIMPAIKHVGKAFFLGAAEEASQHGASLRQR</sequence>
<evidence type="ECO:0000256" key="1">
    <source>
        <dbReference type="SAM" id="SignalP"/>
    </source>
</evidence>
<keyword evidence="1" id="KW-0732">Signal</keyword>
<proteinExistence type="predicted"/>
<keyword evidence="3" id="KW-1185">Reference proteome</keyword>
<dbReference type="AlphaFoldDB" id="A0A4P6L3S8"/>
<dbReference type="KEGG" id="plue:EWM63_27315"/>